<dbReference type="EMBL" id="JASCZI010092874">
    <property type="protein sequence ID" value="MED6152872.1"/>
    <property type="molecule type" value="Genomic_DNA"/>
</dbReference>
<feature type="non-terminal residue" evidence="1">
    <location>
        <position position="51"/>
    </location>
</feature>
<proteinExistence type="predicted"/>
<name>A0ABU6TVE6_9FABA</name>
<dbReference type="Proteomes" id="UP001341840">
    <property type="component" value="Unassembled WGS sequence"/>
</dbReference>
<evidence type="ECO:0000313" key="1">
    <source>
        <dbReference type="EMBL" id="MED6152872.1"/>
    </source>
</evidence>
<evidence type="ECO:0000313" key="2">
    <source>
        <dbReference type="Proteomes" id="UP001341840"/>
    </source>
</evidence>
<reference evidence="1 2" key="1">
    <citation type="journal article" date="2023" name="Plants (Basel)">
        <title>Bridging the Gap: Combining Genomics and Transcriptomics Approaches to Understand Stylosanthes scabra, an Orphan Legume from the Brazilian Caatinga.</title>
        <authorList>
            <person name="Ferreira-Neto J.R.C."/>
            <person name="da Silva M.D."/>
            <person name="Binneck E."/>
            <person name="de Melo N.F."/>
            <person name="da Silva R.H."/>
            <person name="de Melo A.L.T.M."/>
            <person name="Pandolfi V."/>
            <person name="Bustamante F.O."/>
            <person name="Brasileiro-Vidal A.C."/>
            <person name="Benko-Iseppon A.M."/>
        </authorList>
    </citation>
    <scope>NUCLEOTIDE SEQUENCE [LARGE SCALE GENOMIC DNA]</scope>
    <source>
        <tissue evidence="1">Leaves</tissue>
    </source>
</reference>
<protein>
    <submittedName>
        <fullName evidence="1">Uncharacterized protein</fullName>
    </submittedName>
</protein>
<accession>A0ABU6TVE6</accession>
<comment type="caution">
    <text evidence="1">The sequence shown here is derived from an EMBL/GenBank/DDBJ whole genome shotgun (WGS) entry which is preliminary data.</text>
</comment>
<sequence>MRRTLRICVGVSLVCRKWIGQDGWQGRLGLWLARICVEVTHMRGEPEPGSQ</sequence>
<gene>
    <name evidence="1" type="ORF">PIB30_096146</name>
</gene>
<keyword evidence="2" id="KW-1185">Reference proteome</keyword>
<organism evidence="1 2">
    <name type="scientific">Stylosanthes scabra</name>
    <dbReference type="NCBI Taxonomy" id="79078"/>
    <lineage>
        <taxon>Eukaryota</taxon>
        <taxon>Viridiplantae</taxon>
        <taxon>Streptophyta</taxon>
        <taxon>Embryophyta</taxon>
        <taxon>Tracheophyta</taxon>
        <taxon>Spermatophyta</taxon>
        <taxon>Magnoliopsida</taxon>
        <taxon>eudicotyledons</taxon>
        <taxon>Gunneridae</taxon>
        <taxon>Pentapetalae</taxon>
        <taxon>rosids</taxon>
        <taxon>fabids</taxon>
        <taxon>Fabales</taxon>
        <taxon>Fabaceae</taxon>
        <taxon>Papilionoideae</taxon>
        <taxon>50 kb inversion clade</taxon>
        <taxon>dalbergioids sensu lato</taxon>
        <taxon>Dalbergieae</taxon>
        <taxon>Pterocarpus clade</taxon>
        <taxon>Stylosanthes</taxon>
    </lineage>
</organism>